<evidence type="ECO:0000256" key="1">
    <source>
        <dbReference type="ARBA" id="ARBA00010641"/>
    </source>
</evidence>
<dbReference type="Pfam" id="PF04542">
    <property type="entry name" value="Sigma70_r2"/>
    <property type="match status" value="1"/>
</dbReference>
<dbReference type="RefSeq" id="WP_232020401.1">
    <property type="nucleotide sequence ID" value="NZ_AP017928.1"/>
</dbReference>
<dbReference type="NCBIfam" id="TIGR02937">
    <property type="entry name" value="sigma70-ECF"/>
    <property type="match status" value="1"/>
</dbReference>
<dbReference type="GO" id="GO:0003677">
    <property type="term" value="F:DNA binding"/>
    <property type="evidence" value="ECO:0007669"/>
    <property type="project" value="InterPro"/>
</dbReference>
<evidence type="ECO:0000313" key="8">
    <source>
        <dbReference type="Proteomes" id="UP000266313"/>
    </source>
</evidence>
<dbReference type="GO" id="GO:0006352">
    <property type="term" value="P:DNA-templated transcription initiation"/>
    <property type="evidence" value="ECO:0007669"/>
    <property type="project" value="InterPro"/>
</dbReference>
<dbReference type="InterPro" id="IPR007627">
    <property type="entry name" value="RNA_pol_sigma70_r2"/>
</dbReference>
<keyword evidence="2" id="KW-0805">Transcription regulation</keyword>
<keyword evidence="4" id="KW-0804">Transcription</keyword>
<dbReference type="Proteomes" id="UP000266313">
    <property type="component" value="Chromosome"/>
</dbReference>
<organism evidence="7 8">
    <name type="scientific">Methylocaldum marinum</name>
    <dbReference type="NCBI Taxonomy" id="1432792"/>
    <lineage>
        <taxon>Bacteria</taxon>
        <taxon>Pseudomonadati</taxon>
        <taxon>Pseudomonadota</taxon>
        <taxon>Gammaproteobacteria</taxon>
        <taxon>Methylococcales</taxon>
        <taxon>Methylococcaceae</taxon>
        <taxon>Methylocaldum</taxon>
    </lineage>
</organism>
<dbReference type="InterPro" id="IPR013325">
    <property type="entry name" value="RNA_pol_sigma_r2"/>
</dbReference>
<dbReference type="KEGG" id="mmai:sS8_4768"/>
<dbReference type="InterPro" id="IPR014284">
    <property type="entry name" value="RNA_pol_sigma-70_dom"/>
</dbReference>
<proteinExistence type="inferred from homology"/>
<dbReference type="SUPFAM" id="SSF88659">
    <property type="entry name" value="Sigma3 and sigma4 domains of RNA polymerase sigma factors"/>
    <property type="match status" value="1"/>
</dbReference>
<dbReference type="InterPro" id="IPR013249">
    <property type="entry name" value="RNA_pol_sigma70_r4_t2"/>
</dbReference>
<dbReference type="SUPFAM" id="SSF88946">
    <property type="entry name" value="Sigma2 domain of RNA polymerase sigma factors"/>
    <property type="match status" value="1"/>
</dbReference>
<dbReference type="AlphaFoldDB" id="A0A250L0C3"/>
<reference evidence="7 8" key="1">
    <citation type="submission" date="2016-12" db="EMBL/GenBank/DDBJ databases">
        <title>Genome sequencing of Methylocaldum marinum.</title>
        <authorList>
            <person name="Takeuchi M."/>
            <person name="Kamagata Y."/>
            <person name="Hiraoka S."/>
            <person name="Oshima K."/>
            <person name="Hattori M."/>
            <person name="Iwasaki W."/>
        </authorList>
    </citation>
    <scope>NUCLEOTIDE SEQUENCE [LARGE SCALE GENOMIC DNA]</scope>
    <source>
        <strain evidence="7 8">S8</strain>
    </source>
</reference>
<dbReference type="PANTHER" id="PTHR43133:SF63">
    <property type="entry name" value="RNA POLYMERASE SIGMA FACTOR FECI-RELATED"/>
    <property type="match status" value="1"/>
</dbReference>
<evidence type="ECO:0000259" key="6">
    <source>
        <dbReference type="Pfam" id="PF08281"/>
    </source>
</evidence>
<evidence type="ECO:0000256" key="4">
    <source>
        <dbReference type="ARBA" id="ARBA00023163"/>
    </source>
</evidence>
<protein>
    <submittedName>
        <fullName evidence="7">Uncharacterized protein</fullName>
    </submittedName>
</protein>
<dbReference type="Gene3D" id="1.10.1740.10">
    <property type="match status" value="1"/>
</dbReference>
<dbReference type="InterPro" id="IPR039425">
    <property type="entry name" value="RNA_pol_sigma-70-like"/>
</dbReference>
<evidence type="ECO:0000256" key="2">
    <source>
        <dbReference type="ARBA" id="ARBA00023015"/>
    </source>
</evidence>
<comment type="similarity">
    <text evidence="1">Belongs to the sigma-70 factor family. ECF subfamily.</text>
</comment>
<dbReference type="PANTHER" id="PTHR43133">
    <property type="entry name" value="RNA POLYMERASE ECF-TYPE SIGMA FACTO"/>
    <property type="match status" value="1"/>
</dbReference>
<dbReference type="InterPro" id="IPR036388">
    <property type="entry name" value="WH-like_DNA-bd_sf"/>
</dbReference>
<gene>
    <name evidence="7" type="ORF">sS8_4768</name>
</gene>
<evidence type="ECO:0000313" key="7">
    <source>
        <dbReference type="EMBL" id="BBA36691.1"/>
    </source>
</evidence>
<dbReference type="GO" id="GO:0016987">
    <property type="term" value="F:sigma factor activity"/>
    <property type="evidence" value="ECO:0007669"/>
    <property type="project" value="UniProtKB-KW"/>
</dbReference>
<keyword evidence="3" id="KW-0731">Sigma factor</keyword>
<feature type="domain" description="RNA polymerase sigma-70 region 2" evidence="5">
    <location>
        <begin position="32"/>
        <end position="98"/>
    </location>
</feature>
<evidence type="ECO:0000259" key="5">
    <source>
        <dbReference type="Pfam" id="PF04542"/>
    </source>
</evidence>
<feature type="domain" description="RNA polymerase sigma factor 70 region 4 type 2" evidence="6">
    <location>
        <begin position="130"/>
        <end position="182"/>
    </location>
</feature>
<dbReference type="EMBL" id="AP017928">
    <property type="protein sequence ID" value="BBA36691.1"/>
    <property type="molecule type" value="Genomic_DNA"/>
</dbReference>
<sequence>MHHDWHEYRWTQLLLFDAFTMPLSDDEIQRIYLHTRTRLHEFFRRRLRCPDTAADLVQDLYLRLPKLEPAPCTGQEVRNWLFRVAANLAVDHLRTEQRHAGLLEEYYGGDTETDDAPTPEQAASAFEQLRALQAALSELPDRCATILYLSRLEALTYPEIAKRLGISTSLVEKEIARALDHCRRARDQENQD</sequence>
<accession>A0A250L0C3</accession>
<keyword evidence="8" id="KW-1185">Reference proteome</keyword>
<evidence type="ECO:0000256" key="3">
    <source>
        <dbReference type="ARBA" id="ARBA00023082"/>
    </source>
</evidence>
<name>A0A250L0C3_9GAMM</name>
<dbReference type="Pfam" id="PF08281">
    <property type="entry name" value="Sigma70_r4_2"/>
    <property type="match status" value="1"/>
</dbReference>
<dbReference type="Gene3D" id="1.10.10.10">
    <property type="entry name" value="Winged helix-like DNA-binding domain superfamily/Winged helix DNA-binding domain"/>
    <property type="match status" value="1"/>
</dbReference>
<dbReference type="InterPro" id="IPR013324">
    <property type="entry name" value="RNA_pol_sigma_r3/r4-like"/>
</dbReference>
<dbReference type="CDD" id="cd06171">
    <property type="entry name" value="Sigma70_r4"/>
    <property type="match status" value="1"/>
</dbReference>